<organism evidence="1 2">
    <name type="scientific">Aquirufa regiilacus</name>
    <dbReference type="NCBI Taxonomy" id="3024868"/>
    <lineage>
        <taxon>Bacteria</taxon>
        <taxon>Pseudomonadati</taxon>
        <taxon>Bacteroidota</taxon>
        <taxon>Cytophagia</taxon>
        <taxon>Cytophagales</taxon>
        <taxon>Flectobacillaceae</taxon>
        <taxon>Aquirufa</taxon>
    </lineage>
</organism>
<dbReference type="Proteomes" id="UP001249959">
    <property type="component" value="Unassembled WGS sequence"/>
</dbReference>
<gene>
    <name evidence="1" type="ORF">PQG45_11405</name>
</gene>
<evidence type="ECO:0000313" key="2">
    <source>
        <dbReference type="Proteomes" id="UP001249959"/>
    </source>
</evidence>
<proteinExistence type="predicted"/>
<keyword evidence="2" id="KW-1185">Reference proteome</keyword>
<dbReference type="RefSeq" id="WP_316070888.1">
    <property type="nucleotide sequence ID" value="NZ_JAVNWW010000008.1"/>
</dbReference>
<comment type="caution">
    <text evidence="1">The sequence shown here is derived from an EMBL/GenBank/DDBJ whole genome shotgun (WGS) entry which is preliminary data.</text>
</comment>
<reference evidence="1 2" key="1">
    <citation type="submission" date="2023-09" db="EMBL/GenBank/DDBJ databases">
        <title>Aquirufa genomes.</title>
        <authorList>
            <person name="Pitt A."/>
        </authorList>
    </citation>
    <scope>NUCLEOTIDE SEQUENCE [LARGE SCALE GENOMIC DNA]</scope>
    <source>
        <strain evidence="1 2">LEOWEIH-7C</strain>
    </source>
</reference>
<sequence>MEVHHHAHPPKKVSEYFTEFIMLFAAVTLGFFAENLREHQIEKHREIQYLKNIHLDLERDMSEIDKIVQYNILKQKLGLQLTNLYAKGYQSDIPQFYYLIKSLALRSYFQHSKNGIDQLKNAGGLRLIENDEIIKQIQLIEIRIANIDALQESMDQNLLYFRMKTGSILDAYTVWEMNQKQLLNYSPNGSEKQRFLNRFELPKHVRPLQHNTPEDINELVNLGIAPVNSTRYINGHLGQLKAQCIALNKLLMDTYGSDF</sequence>
<dbReference type="EMBL" id="JAVNWW010000008">
    <property type="protein sequence ID" value="MDU0809635.1"/>
    <property type="molecule type" value="Genomic_DNA"/>
</dbReference>
<protein>
    <submittedName>
        <fullName evidence="1">Uncharacterized protein</fullName>
    </submittedName>
</protein>
<evidence type="ECO:0000313" key="1">
    <source>
        <dbReference type="EMBL" id="MDU0809635.1"/>
    </source>
</evidence>
<name>A0ABU3TUT1_9BACT</name>
<accession>A0ABU3TUT1</accession>